<feature type="domain" description="Apple" evidence="3">
    <location>
        <begin position="40"/>
        <end position="124"/>
    </location>
</feature>
<dbReference type="InterPro" id="IPR056953">
    <property type="entry name" value="CUT_N"/>
</dbReference>
<feature type="compositionally biased region" description="Basic residues" evidence="1">
    <location>
        <begin position="572"/>
        <end position="581"/>
    </location>
</feature>
<dbReference type="PANTHER" id="PTHR47327:SF2">
    <property type="entry name" value="FI18240P1-RELATED"/>
    <property type="match status" value="1"/>
</dbReference>
<accession>T1KNH0</accession>
<dbReference type="InterPro" id="IPR003609">
    <property type="entry name" value="Pan_app"/>
</dbReference>
<feature type="compositionally biased region" description="Low complexity" evidence="1">
    <location>
        <begin position="582"/>
        <end position="593"/>
    </location>
</feature>
<evidence type="ECO:0000259" key="3">
    <source>
        <dbReference type="PROSITE" id="PS50948"/>
    </source>
</evidence>
<keyword evidence="6" id="KW-1185">Reference proteome</keyword>
<feature type="compositionally biased region" description="Low complexity" evidence="1">
    <location>
        <begin position="646"/>
        <end position="657"/>
    </location>
</feature>
<evidence type="ECO:0000313" key="6">
    <source>
        <dbReference type="Proteomes" id="UP000015104"/>
    </source>
</evidence>
<dbReference type="Proteomes" id="UP000015104">
    <property type="component" value="Unassembled WGS sequence"/>
</dbReference>
<dbReference type="PROSITE" id="PS51034">
    <property type="entry name" value="ZP_2"/>
    <property type="match status" value="1"/>
</dbReference>
<feature type="domain" description="Apple" evidence="3">
    <location>
        <begin position="230"/>
        <end position="311"/>
    </location>
</feature>
<keyword evidence="2" id="KW-0472">Membrane</keyword>
<sequence>MVYRLLGFNGRFNDKAVRLVLQWNPLNLVLVDQQNDLKPCRNGVPGFELVTGYAYTTSSDLMRLIPGSLELTQCLTYCQLNNSCKAINYETGLCVLLSTGATQRPEALKPAQFPVFTIYAEKVCLQRYAINKCNKAWVYERVIGYKLKSEARRIGSASTREKCIESCLRETDFECKAVNYNTVSGDCYLLDHDRHSVSTLLLDDVESGLQTDPNFDYLENNCIPGQGKVCEFKKINGLILKTVDSMYPDVTSVEDCKRKCLESPYRCHSFDFGDGSNKVCRTSHLNQASSVHIQDPYLEVANGATYELDNCYNVSLHCGAREMKVKIKMNRPFTGKIYATSKPNSCYNLIKRQYDFDIAMPYNDINCGIMQSASGLYSNNIVIQHHELIVTSNDIGLSINCQYDLSNKKVVHNIQLQDMGDNLNEYMSEKESLRPPIQEATVTSPTVTMRITDRDGNDIKSAEVGDQLSLRFEIPDDTSPYEIFVREVIADDGVDASEFTLIDEKGCPSDISIMSGVRRIKGSSKSVEAPFEAFKFPTSGIVQFRALVVPCLPSCEPVHCATTGFDGTRRKITSLGRRKRSSSILGSGSSSNTSDSELIVIQTIEIVDKFPHKNGRGNENNEDERVKLSTYPNNSSLDESNDKTNSKNNNYKNLNDNRVGKNKHSSSHWLYDSDAYTRSSGKQDGFETCVDINSLVVICFIFLTIQFVIISTWGYIKYRNNKFENRDQSKHKIPTAPFKLSYKRPVNASFFSIDDINVLA</sequence>
<feature type="transmembrane region" description="Helical" evidence="2">
    <location>
        <begin position="695"/>
        <end position="716"/>
    </location>
</feature>
<dbReference type="STRING" id="32264.T1KNH0"/>
<dbReference type="CDD" id="cd01099">
    <property type="entry name" value="PAN_AP_HGF"/>
    <property type="match status" value="1"/>
</dbReference>
<dbReference type="SMART" id="SM00473">
    <property type="entry name" value="PAN_AP"/>
    <property type="match status" value="3"/>
</dbReference>
<feature type="domain" description="ZP" evidence="4">
    <location>
        <begin position="317"/>
        <end position="567"/>
    </location>
</feature>
<evidence type="ECO:0000256" key="1">
    <source>
        <dbReference type="SAM" id="MobiDB-lite"/>
    </source>
</evidence>
<dbReference type="SUPFAM" id="SSF57414">
    <property type="entry name" value="Hairpin loop containing domain-like"/>
    <property type="match status" value="2"/>
</dbReference>
<evidence type="ECO:0000313" key="5">
    <source>
        <dbReference type="EnsemblMetazoa" id="tetur16g00950.1"/>
    </source>
</evidence>
<reference evidence="5" key="2">
    <citation type="submission" date="2015-06" db="UniProtKB">
        <authorList>
            <consortium name="EnsemblMetazoa"/>
        </authorList>
    </citation>
    <scope>IDENTIFICATION</scope>
</reference>
<dbReference type="eggNOG" id="ENOG502QRTZ">
    <property type="taxonomic scope" value="Eukaryota"/>
</dbReference>
<feature type="region of interest" description="Disordered" evidence="1">
    <location>
        <begin position="572"/>
        <end position="593"/>
    </location>
</feature>
<evidence type="ECO:0008006" key="7">
    <source>
        <dbReference type="Google" id="ProtNLM"/>
    </source>
</evidence>
<dbReference type="EnsemblMetazoa" id="tetur16g00950.1">
    <property type="protein sequence ID" value="tetur16g00950.1"/>
    <property type="gene ID" value="tetur16g00950"/>
</dbReference>
<dbReference type="PANTHER" id="PTHR47327">
    <property type="entry name" value="FI18240P1-RELATED"/>
    <property type="match status" value="1"/>
</dbReference>
<organism evidence="5 6">
    <name type="scientific">Tetranychus urticae</name>
    <name type="common">Two-spotted spider mite</name>
    <dbReference type="NCBI Taxonomy" id="32264"/>
    <lineage>
        <taxon>Eukaryota</taxon>
        <taxon>Metazoa</taxon>
        <taxon>Ecdysozoa</taxon>
        <taxon>Arthropoda</taxon>
        <taxon>Chelicerata</taxon>
        <taxon>Arachnida</taxon>
        <taxon>Acari</taxon>
        <taxon>Acariformes</taxon>
        <taxon>Trombidiformes</taxon>
        <taxon>Prostigmata</taxon>
        <taxon>Eleutherengona</taxon>
        <taxon>Raphignathae</taxon>
        <taxon>Tetranychoidea</taxon>
        <taxon>Tetranychidae</taxon>
        <taxon>Tetranychus</taxon>
    </lineage>
</organism>
<name>T1KNH0_TETUR</name>
<dbReference type="Gene3D" id="3.50.4.10">
    <property type="entry name" value="Hepatocyte Growth Factor"/>
    <property type="match status" value="2"/>
</dbReference>
<dbReference type="EMBL" id="CAEY01000276">
    <property type="status" value="NOT_ANNOTATED_CDS"/>
    <property type="molecule type" value="Genomic_DNA"/>
</dbReference>
<feature type="domain" description="Apple" evidence="3">
    <location>
        <begin position="133"/>
        <end position="222"/>
    </location>
</feature>
<dbReference type="InterPro" id="IPR001507">
    <property type="entry name" value="ZP_dom"/>
</dbReference>
<evidence type="ECO:0000256" key="2">
    <source>
        <dbReference type="SAM" id="Phobius"/>
    </source>
</evidence>
<dbReference type="Pfam" id="PF25057">
    <property type="entry name" value="CUT_N"/>
    <property type="match status" value="1"/>
</dbReference>
<keyword evidence="2" id="KW-1133">Transmembrane helix</keyword>
<reference evidence="6" key="1">
    <citation type="submission" date="2011-08" db="EMBL/GenBank/DDBJ databases">
        <authorList>
            <person name="Rombauts S."/>
        </authorList>
    </citation>
    <scope>NUCLEOTIDE SEQUENCE</scope>
    <source>
        <strain evidence="6">London</strain>
    </source>
</reference>
<feature type="region of interest" description="Disordered" evidence="1">
    <location>
        <begin position="611"/>
        <end position="666"/>
    </location>
</feature>
<evidence type="ECO:0000259" key="4">
    <source>
        <dbReference type="PROSITE" id="PS51034"/>
    </source>
</evidence>
<keyword evidence="2" id="KW-0812">Transmembrane</keyword>
<dbReference type="InterPro" id="IPR052774">
    <property type="entry name" value="Celegans_DevNeuronal_Protein"/>
</dbReference>
<proteinExistence type="predicted"/>
<dbReference type="Pfam" id="PF00024">
    <property type="entry name" value="PAN_1"/>
    <property type="match status" value="3"/>
</dbReference>
<protein>
    <recommendedName>
        <fullName evidence="7">ZP domain-containing protein</fullName>
    </recommendedName>
</protein>
<dbReference type="GO" id="GO:0009653">
    <property type="term" value="P:anatomical structure morphogenesis"/>
    <property type="evidence" value="ECO:0007669"/>
    <property type="project" value="TreeGrafter"/>
</dbReference>
<dbReference type="HOGENOM" id="CLU_013971_1_0_1"/>
<dbReference type="AlphaFoldDB" id="T1KNH0"/>
<dbReference type="PROSITE" id="PS50948">
    <property type="entry name" value="PAN"/>
    <property type="match status" value="3"/>
</dbReference>
<dbReference type="SMART" id="SM00241">
    <property type="entry name" value="ZP"/>
    <property type="match status" value="1"/>
</dbReference>